<organism evidence="4 5">
    <name type="scientific">[Myrmecia] bisecta</name>
    <dbReference type="NCBI Taxonomy" id="41462"/>
    <lineage>
        <taxon>Eukaryota</taxon>
        <taxon>Viridiplantae</taxon>
        <taxon>Chlorophyta</taxon>
        <taxon>core chlorophytes</taxon>
        <taxon>Trebouxiophyceae</taxon>
        <taxon>Trebouxiales</taxon>
        <taxon>Trebouxiaceae</taxon>
        <taxon>Myrmecia</taxon>
    </lineage>
</organism>
<name>A0AAW1PA94_9CHLO</name>
<comment type="caution">
    <text evidence="4">The sequence shown here is derived from an EMBL/GenBank/DDBJ whole genome shotgun (WGS) entry which is preliminary data.</text>
</comment>
<dbReference type="Pfam" id="PF09587">
    <property type="entry name" value="PGA_cap"/>
    <property type="match status" value="1"/>
</dbReference>
<accession>A0AAW1PA94</accession>
<feature type="domain" description="Capsule synthesis protein CapA" evidence="3">
    <location>
        <begin position="48"/>
        <end position="325"/>
    </location>
</feature>
<evidence type="ECO:0000313" key="4">
    <source>
        <dbReference type="EMBL" id="KAK9805250.1"/>
    </source>
</evidence>
<evidence type="ECO:0000256" key="1">
    <source>
        <dbReference type="ARBA" id="ARBA00005662"/>
    </source>
</evidence>
<dbReference type="EMBL" id="JALJOR010000016">
    <property type="protein sequence ID" value="KAK9805250.1"/>
    <property type="molecule type" value="Genomic_DNA"/>
</dbReference>
<dbReference type="Proteomes" id="UP001489004">
    <property type="component" value="Unassembled WGS sequence"/>
</dbReference>
<dbReference type="SMART" id="SM00854">
    <property type="entry name" value="PGA_cap"/>
    <property type="match status" value="1"/>
</dbReference>
<dbReference type="SUPFAM" id="SSF56300">
    <property type="entry name" value="Metallo-dependent phosphatases"/>
    <property type="match status" value="1"/>
</dbReference>
<gene>
    <name evidence="4" type="ORF">WJX72_008701</name>
</gene>
<dbReference type="InterPro" id="IPR019079">
    <property type="entry name" value="Capsule_synth_CapA"/>
</dbReference>
<feature type="compositionally biased region" description="Polar residues" evidence="2">
    <location>
        <begin position="28"/>
        <end position="45"/>
    </location>
</feature>
<dbReference type="PANTHER" id="PTHR33393">
    <property type="entry name" value="POLYGLUTAMINE SYNTHESIS ACCESSORY PROTEIN RV0574C-RELATED"/>
    <property type="match status" value="1"/>
</dbReference>
<dbReference type="Gene3D" id="3.60.21.10">
    <property type="match status" value="1"/>
</dbReference>
<evidence type="ECO:0000256" key="2">
    <source>
        <dbReference type="SAM" id="MobiDB-lite"/>
    </source>
</evidence>
<reference evidence="4 5" key="1">
    <citation type="journal article" date="2024" name="Nat. Commun.">
        <title>Phylogenomics reveals the evolutionary origins of lichenization in chlorophyte algae.</title>
        <authorList>
            <person name="Puginier C."/>
            <person name="Libourel C."/>
            <person name="Otte J."/>
            <person name="Skaloud P."/>
            <person name="Haon M."/>
            <person name="Grisel S."/>
            <person name="Petersen M."/>
            <person name="Berrin J.G."/>
            <person name="Delaux P.M."/>
            <person name="Dal Grande F."/>
            <person name="Keller J."/>
        </authorList>
    </citation>
    <scope>NUCLEOTIDE SEQUENCE [LARGE SCALE GENOMIC DNA]</scope>
    <source>
        <strain evidence="4 5">SAG 2043</strain>
    </source>
</reference>
<evidence type="ECO:0000313" key="5">
    <source>
        <dbReference type="Proteomes" id="UP001489004"/>
    </source>
</evidence>
<evidence type="ECO:0000259" key="3">
    <source>
        <dbReference type="SMART" id="SM00854"/>
    </source>
</evidence>
<sequence length="424" mass="45830">MSTIRSIPRRAGPRLLAVLAPLLQTRQHPGQSVANMQSTQSSHAQAPTGDVMLGRGVDQVLPHHCPPHLYEECIADAREYTLLAIRQNGPLPPNRGYDYPWGYALQQMALKTPDVRLINLETAATLSGDAWRDKGIHYRMHPRNAEALRAAGVDVASLANNHVLDWGFEGLHETLKSVRAAGVLPVGAGADQAEAEAPAVVEVPGKGRVIVLAVGHWSSGVPGQWAAGPRRAGVATIKLDKGGVGKLAEQVQRVKLPGDVVVLSIHWGGNWGFEVPAEQAAFAHHVIDEAGVDVVHGHSSHHPKGLEVYKGKLILYGCGDFISDYEGINSETYQEAGFRDDISLGYYAEIDCSTGKLTRLQMVPARICHLSLAKPRTADIEWACETMNRECWLLTGLAVKYVDGRANELELQLQSQAGPAKPGV</sequence>
<keyword evidence="5" id="KW-1185">Reference proteome</keyword>
<protein>
    <recommendedName>
        <fullName evidence="3">Capsule synthesis protein CapA domain-containing protein</fullName>
    </recommendedName>
</protein>
<proteinExistence type="inferred from homology"/>
<comment type="similarity">
    <text evidence="1">Belongs to the CapA family.</text>
</comment>
<dbReference type="PANTHER" id="PTHR33393:SF11">
    <property type="entry name" value="POLYGLUTAMINE SYNTHESIS ACCESSORY PROTEIN RV0574C-RELATED"/>
    <property type="match status" value="1"/>
</dbReference>
<dbReference type="AlphaFoldDB" id="A0AAW1PA94"/>
<dbReference type="InterPro" id="IPR052169">
    <property type="entry name" value="CW_Biosynth-Accessory"/>
</dbReference>
<dbReference type="CDD" id="cd07381">
    <property type="entry name" value="MPP_CapA"/>
    <property type="match status" value="1"/>
</dbReference>
<dbReference type="InterPro" id="IPR029052">
    <property type="entry name" value="Metallo-depent_PP-like"/>
</dbReference>
<feature type="region of interest" description="Disordered" evidence="2">
    <location>
        <begin position="28"/>
        <end position="50"/>
    </location>
</feature>